<evidence type="ECO:0000313" key="1">
    <source>
        <dbReference type="EMBL" id="MCW6512636.1"/>
    </source>
</evidence>
<reference evidence="1" key="1">
    <citation type="submission" date="2022-05" db="EMBL/GenBank/DDBJ databases">
        <authorList>
            <person name="Pankratov T."/>
        </authorList>
    </citation>
    <scope>NUCLEOTIDE SEQUENCE</scope>
    <source>
        <strain evidence="1">BP6-180914</strain>
    </source>
</reference>
<comment type="caution">
    <text evidence="1">The sequence shown here is derived from an EMBL/GenBank/DDBJ whole genome shotgun (WGS) entry which is preliminary data.</text>
</comment>
<dbReference type="AlphaFoldDB" id="A0AA41Z1R9"/>
<accession>A0AA41Z1R9</accession>
<sequence length="171" mass="18702">MATVAAHTSSKGARHAALALGIEGPTKERAMKAGTSFQTESTSRAVVVGADDAPRVERATDMRIRMTDNQFERLKRRCELSRNDPDMNRILAAAGFHYARLHYNAGMEALCGFDLSKGFTTARGQMSDAAAERKAQYLDAFRQADDMPSGALGFHALPRAIVVRKVILEDM</sequence>
<dbReference type="Proteomes" id="UP001165667">
    <property type="component" value="Unassembled WGS sequence"/>
</dbReference>
<dbReference type="RefSeq" id="WP_282589011.1">
    <property type="nucleotide sequence ID" value="NZ_JAMOIM010000057.1"/>
</dbReference>
<name>A0AA41Z1R9_9HYPH</name>
<protein>
    <submittedName>
        <fullName evidence="1">Uncharacterized protein</fullName>
    </submittedName>
</protein>
<keyword evidence="2" id="KW-1185">Reference proteome</keyword>
<dbReference type="EMBL" id="JAMOIM010000057">
    <property type="protein sequence ID" value="MCW6512636.1"/>
    <property type="molecule type" value="Genomic_DNA"/>
</dbReference>
<proteinExistence type="predicted"/>
<evidence type="ECO:0000313" key="2">
    <source>
        <dbReference type="Proteomes" id="UP001165667"/>
    </source>
</evidence>
<gene>
    <name evidence="1" type="ORF">M8523_32525</name>
</gene>
<organism evidence="1 2">
    <name type="scientific">Lichenifustis flavocetrariae</name>
    <dbReference type="NCBI Taxonomy" id="2949735"/>
    <lineage>
        <taxon>Bacteria</taxon>
        <taxon>Pseudomonadati</taxon>
        <taxon>Pseudomonadota</taxon>
        <taxon>Alphaproteobacteria</taxon>
        <taxon>Hyphomicrobiales</taxon>
        <taxon>Lichenihabitantaceae</taxon>
        <taxon>Lichenifustis</taxon>
    </lineage>
</organism>